<reference evidence="2 3" key="1">
    <citation type="journal article" date="2013" name="PLoS Genet.">
        <title>Distinctive expansion of potential virulence genes in the genome of the oomycete fish pathogen Saprolegnia parasitica.</title>
        <authorList>
            <person name="Jiang R.H."/>
            <person name="de Bruijn I."/>
            <person name="Haas B.J."/>
            <person name="Belmonte R."/>
            <person name="Lobach L."/>
            <person name="Christie J."/>
            <person name="van den Ackerveken G."/>
            <person name="Bottin A."/>
            <person name="Bulone V."/>
            <person name="Diaz-Moreno S.M."/>
            <person name="Dumas B."/>
            <person name="Fan L."/>
            <person name="Gaulin E."/>
            <person name="Govers F."/>
            <person name="Grenville-Briggs L.J."/>
            <person name="Horner N.R."/>
            <person name="Levin J.Z."/>
            <person name="Mammella M."/>
            <person name="Meijer H.J."/>
            <person name="Morris P."/>
            <person name="Nusbaum C."/>
            <person name="Oome S."/>
            <person name="Phillips A.J."/>
            <person name="van Rooyen D."/>
            <person name="Rzeszutek E."/>
            <person name="Saraiva M."/>
            <person name="Secombes C.J."/>
            <person name="Seidl M.F."/>
            <person name="Snel B."/>
            <person name="Stassen J.H."/>
            <person name="Sykes S."/>
            <person name="Tripathy S."/>
            <person name="van den Berg H."/>
            <person name="Vega-Arreguin J.C."/>
            <person name="Wawra S."/>
            <person name="Young S.K."/>
            <person name="Zeng Q."/>
            <person name="Dieguez-Uribeondo J."/>
            <person name="Russ C."/>
            <person name="Tyler B.M."/>
            <person name="van West P."/>
        </authorList>
    </citation>
    <scope>NUCLEOTIDE SEQUENCE [LARGE SCALE GENOMIC DNA]</scope>
    <source>
        <strain evidence="2 3">CBS 223.65</strain>
    </source>
</reference>
<dbReference type="OMA" id="EVGPARM"/>
<dbReference type="AlphaFoldDB" id="A0A067CFY7"/>
<accession>A0A067CFY7</accession>
<keyword evidence="1" id="KW-0472">Membrane</keyword>
<keyword evidence="1" id="KW-1133">Transmembrane helix</keyword>
<dbReference type="EMBL" id="KK583206">
    <property type="protein sequence ID" value="KDO29423.1"/>
    <property type="molecule type" value="Genomic_DNA"/>
</dbReference>
<protein>
    <submittedName>
        <fullName evidence="2">Uncharacterized protein</fullName>
    </submittedName>
</protein>
<evidence type="ECO:0000313" key="3">
    <source>
        <dbReference type="Proteomes" id="UP000030745"/>
    </source>
</evidence>
<gene>
    <name evidence="2" type="ORF">SPRG_05960</name>
</gene>
<evidence type="ECO:0000313" key="2">
    <source>
        <dbReference type="EMBL" id="KDO29423.1"/>
    </source>
</evidence>
<feature type="transmembrane region" description="Helical" evidence="1">
    <location>
        <begin position="139"/>
        <end position="158"/>
    </location>
</feature>
<keyword evidence="1" id="KW-0812">Transmembrane</keyword>
<evidence type="ECO:0000256" key="1">
    <source>
        <dbReference type="SAM" id="Phobius"/>
    </source>
</evidence>
<dbReference type="OrthoDB" id="67495at2759"/>
<sequence length="195" mass="20987">MQAARALPRRLHRAAGHCRDATASARVKPAPAPPSLGLMVVDGALLLFVCEALNQVGGKELSFEKALAPMALGGLMFPLYARIDAFFPTMHKPVVSALGKRILLINTMYLALPLAVDEVMQSQTITEVGPARMAYKTTFGALIGVSTFLGVWGSFFAAHSIPRSIARRVCSAVACDAAWKTVRPPNEPRILYPTQ</sequence>
<keyword evidence="3" id="KW-1185">Reference proteome</keyword>
<dbReference type="Proteomes" id="UP000030745">
    <property type="component" value="Unassembled WGS sequence"/>
</dbReference>
<dbReference type="VEuPathDB" id="FungiDB:SPRG_05960"/>
<dbReference type="RefSeq" id="XP_012199925.1">
    <property type="nucleotide sequence ID" value="XM_012344535.1"/>
</dbReference>
<name>A0A067CFY7_SAPPC</name>
<organism evidence="2 3">
    <name type="scientific">Saprolegnia parasitica (strain CBS 223.65)</name>
    <dbReference type="NCBI Taxonomy" id="695850"/>
    <lineage>
        <taxon>Eukaryota</taxon>
        <taxon>Sar</taxon>
        <taxon>Stramenopiles</taxon>
        <taxon>Oomycota</taxon>
        <taxon>Saprolegniomycetes</taxon>
        <taxon>Saprolegniales</taxon>
        <taxon>Saprolegniaceae</taxon>
        <taxon>Saprolegnia</taxon>
    </lineage>
</organism>
<proteinExistence type="predicted"/>
<dbReference type="KEGG" id="spar:SPRG_05960"/>
<dbReference type="GeneID" id="24128333"/>